<feature type="compositionally biased region" description="Polar residues" evidence="1">
    <location>
        <begin position="108"/>
        <end position="118"/>
    </location>
</feature>
<dbReference type="EMBL" id="BGPR01000045">
    <property type="protein sequence ID" value="GBL85798.1"/>
    <property type="molecule type" value="Genomic_DNA"/>
</dbReference>
<comment type="caution">
    <text evidence="2">The sequence shown here is derived from an EMBL/GenBank/DDBJ whole genome shotgun (WGS) entry which is preliminary data.</text>
</comment>
<dbReference type="AlphaFoldDB" id="A0A4Y2B1B8"/>
<gene>
    <name evidence="2" type="ORF">AVEN_63140_1</name>
</gene>
<accession>A0A4Y2B1B8</accession>
<evidence type="ECO:0000313" key="2">
    <source>
        <dbReference type="EMBL" id="GBL85798.1"/>
    </source>
</evidence>
<reference evidence="2 3" key="1">
    <citation type="journal article" date="2019" name="Sci. Rep.">
        <title>Orb-weaving spider Araneus ventricosus genome elucidates the spidroin gene catalogue.</title>
        <authorList>
            <person name="Kono N."/>
            <person name="Nakamura H."/>
            <person name="Ohtoshi R."/>
            <person name="Moran D.A.P."/>
            <person name="Shinohara A."/>
            <person name="Yoshida Y."/>
            <person name="Fujiwara M."/>
            <person name="Mori M."/>
            <person name="Tomita M."/>
            <person name="Arakawa K."/>
        </authorList>
    </citation>
    <scope>NUCLEOTIDE SEQUENCE [LARGE SCALE GENOMIC DNA]</scope>
</reference>
<protein>
    <submittedName>
        <fullName evidence="2">Uncharacterized protein</fullName>
    </submittedName>
</protein>
<evidence type="ECO:0000256" key="1">
    <source>
        <dbReference type="SAM" id="MobiDB-lite"/>
    </source>
</evidence>
<sequence>MRRRNGNNASATVPELRFRDCWVIQITPDAKTGRSFTSPRWPSGKVLALGLEGSGLETRFYMKISRVRGMLHVKSYVVAKRPPVGVAWKFGDGVPAQASSLSSDSGSQLRGPSQNSPRASKRDVNITSFTYSSIFKMVNSENPCFAADIETLLSKYVRQN</sequence>
<feature type="region of interest" description="Disordered" evidence="1">
    <location>
        <begin position="99"/>
        <end position="122"/>
    </location>
</feature>
<dbReference type="Proteomes" id="UP000499080">
    <property type="component" value="Unassembled WGS sequence"/>
</dbReference>
<evidence type="ECO:0000313" key="3">
    <source>
        <dbReference type="Proteomes" id="UP000499080"/>
    </source>
</evidence>
<name>A0A4Y2B1B8_ARAVE</name>
<proteinExistence type="predicted"/>
<keyword evidence="3" id="KW-1185">Reference proteome</keyword>
<organism evidence="2 3">
    <name type="scientific">Araneus ventricosus</name>
    <name type="common">Orbweaver spider</name>
    <name type="synonym">Epeira ventricosa</name>
    <dbReference type="NCBI Taxonomy" id="182803"/>
    <lineage>
        <taxon>Eukaryota</taxon>
        <taxon>Metazoa</taxon>
        <taxon>Ecdysozoa</taxon>
        <taxon>Arthropoda</taxon>
        <taxon>Chelicerata</taxon>
        <taxon>Arachnida</taxon>
        <taxon>Araneae</taxon>
        <taxon>Araneomorphae</taxon>
        <taxon>Entelegynae</taxon>
        <taxon>Araneoidea</taxon>
        <taxon>Araneidae</taxon>
        <taxon>Araneus</taxon>
    </lineage>
</organism>